<evidence type="ECO:0000256" key="3">
    <source>
        <dbReference type="ARBA" id="ARBA00012054"/>
    </source>
</evidence>
<proteinExistence type="inferred from homology"/>
<evidence type="ECO:0000256" key="4">
    <source>
        <dbReference type="ARBA" id="ARBA00022679"/>
    </source>
</evidence>
<evidence type="ECO:0000256" key="8">
    <source>
        <dbReference type="ARBA" id="ARBA00023064"/>
    </source>
</evidence>
<dbReference type="Proteomes" id="UP000321225">
    <property type="component" value="Unassembled WGS sequence"/>
</dbReference>
<dbReference type="PANTHER" id="PTHR43442">
    <property type="entry name" value="GLUCONOKINASE-RELATED"/>
    <property type="match status" value="1"/>
</dbReference>
<dbReference type="AlphaFoldDB" id="A0A511ALH9"/>
<dbReference type="GO" id="GO:0005524">
    <property type="term" value="F:ATP binding"/>
    <property type="evidence" value="ECO:0007669"/>
    <property type="project" value="UniProtKB-KW"/>
</dbReference>
<keyword evidence="12" id="KW-1185">Reference proteome</keyword>
<sequence>MNHHAPLVCVMGVSAAGKSTVGIALADALGVPFADADSLHSAANRTKMNAGTALTDDDRWPWLDAVGARFGASEGTGLVMACSALRRVYRDRIRAAGPGVVFVHLTGSRELLLSRAQTRTDHFMPASLLDSQVATLEDLESDEAGFEVTVDRAPDELVAEIVERLGSGQAR</sequence>
<dbReference type="EC" id="2.7.1.12" evidence="3 10"/>
<dbReference type="Gene3D" id="3.40.50.300">
    <property type="entry name" value="P-loop containing nucleotide triphosphate hydrolases"/>
    <property type="match status" value="1"/>
</dbReference>
<dbReference type="PANTHER" id="PTHR43442:SF3">
    <property type="entry name" value="GLUCONOKINASE-RELATED"/>
    <property type="match status" value="1"/>
</dbReference>
<dbReference type="Pfam" id="PF01202">
    <property type="entry name" value="SKI"/>
    <property type="match status" value="1"/>
</dbReference>
<evidence type="ECO:0000256" key="10">
    <source>
        <dbReference type="RuleBase" id="RU363066"/>
    </source>
</evidence>
<evidence type="ECO:0000256" key="5">
    <source>
        <dbReference type="ARBA" id="ARBA00022741"/>
    </source>
</evidence>
<dbReference type="GO" id="GO:0019521">
    <property type="term" value="P:D-gluconate metabolic process"/>
    <property type="evidence" value="ECO:0007669"/>
    <property type="project" value="UniProtKB-KW"/>
</dbReference>
<dbReference type="InterPro" id="IPR027417">
    <property type="entry name" value="P-loop_NTPase"/>
</dbReference>
<comment type="catalytic activity">
    <reaction evidence="9 10">
        <text>D-gluconate + ATP = 6-phospho-D-gluconate + ADP + H(+)</text>
        <dbReference type="Rhea" id="RHEA:19433"/>
        <dbReference type="ChEBI" id="CHEBI:15378"/>
        <dbReference type="ChEBI" id="CHEBI:18391"/>
        <dbReference type="ChEBI" id="CHEBI:30616"/>
        <dbReference type="ChEBI" id="CHEBI:58759"/>
        <dbReference type="ChEBI" id="CHEBI:456216"/>
        <dbReference type="EC" id="2.7.1.12"/>
    </reaction>
</comment>
<dbReference type="CDD" id="cd02021">
    <property type="entry name" value="GntK"/>
    <property type="match status" value="1"/>
</dbReference>
<accession>A0A511ALH9</accession>
<dbReference type="EMBL" id="BJUW01000007">
    <property type="protein sequence ID" value="GEK86727.1"/>
    <property type="molecule type" value="Genomic_DNA"/>
</dbReference>
<keyword evidence="6 10" id="KW-0418">Kinase</keyword>
<comment type="similarity">
    <text evidence="2 10">Belongs to the gluconokinase GntK/GntV family.</text>
</comment>
<evidence type="ECO:0000256" key="1">
    <source>
        <dbReference type="ARBA" id="ARBA00004761"/>
    </source>
</evidence>
<dbReference type="GO" id="GO:0046316">
    <property type="term" value="F:gluconokinase activity"/>
    <property type="evidence" value="ECO:0007669"/>
    <property type="project" value="UniProtKB-EC"/>
</dbReference>
<name>A0A511ALH9_9MICO</name>
<gene>
    <name evidence="11" type="ORF">MAE01_19030</name>
</gene>
<evidence type="ECO:0000256" key="7">
    <source>
        <dbReference type="ARBA" id="ARBA00022840"/>
    </source>
</evidence>
<evidence type="ECO:0000256" key="2">
    <source>
        <dbReference type="ARBA" id="ARBA00008420"/>
    </source>
</evidence>
<comment type="pathway">
    <text evidence="1">Carbohydrate acid metabolism.</text>
</comment>
<dbReference type="SUPFAM" id="SSF52540">
    <property type="entry name" value="P-loop containing nucleoside triphosphate hydrolases"/>
    <property type="match status" value="1"/>
</dbReference>
<dbReference type="RefSeq" id="WP_229718095.1">
    <property type="nucleotide sequence ID" value="NZ_BJUW01000007.1"/>
</dbReference>
<keyword evidence="7 10" id="KW-0067">ATP-binding</keyword>
<organism evidence="11 12">
    <name type="scientific">Microbacterium aerolatum</name>
    <dbReference type="NCBI Taxonomy" id="153731"/>
    <lineage>
        <taxon>Bacteria</taxon>
        <taxon>Bacillati</taxon>
        <taxon>Actinomycetota</taxon>
        <taxon>Actinomycetes</taxon>
        <taxon>Micrococcales</taxon>
        <taxon>Microbacteriaceae</taxon>
        <taxon>Microbacterium</taxon>
    </lineage>
</organism>
<evidence type="ECO:0000313" key="11">
    <source>
        <dbReference type="EMBL" id="GEK86727.1"/>
    </source>
</evidence>
<keyword evidence="8" id="KW-0311">Gluconate utilization</keyword>
<dbReference type="NCBIfam" id="TIGR01313">
    <property type="entry name" value="therm_gnt_kin"/>
    <property type="match status" value="1"/>
</dbReference>
<dbReference type="GO" id="GO:0005737">
    <property type="term" value="C:cytoplasm"/>
    <property type="evidence" value="ECO:0007669"/>
    <property type="project" value="TreeGrafter"/>
</dbReference>
<comment type="caution">
    <text evidence="11">The sequence shown here is derived from an EMBL/GenBank/DDBJ whole genome shotgun (WGS) entry which is preliminary data.</text>
</comment>
<keyword evidence="5 10" id="KW-0547">Nucleotide-binding</keyword>
<evidence type="ECO:0000256" key="9">
    <source>
        <dbReference type="ARBA" id="ARBA00048090"/>
    </source>
</evidence>
<keyword evidence="4 10" id="KW-0808">Transferase</keyword>
<dbReference type="InterPro" id="IPR006001">
    <property type="entry name" value="Therm_gnt_kin"/>
</dbReference>
<dbReference type="FunFam" id="3.40.50.300:FF:000522">
    <property type="entry name" value="Gluconokinase"/>
    <property type="match status" value="1"/>
</dbReference>
<evidence type="ECO:0000256" key="6">
    <source>
        <dbReference type="ARBA" id="ARBA00022777"/>
    </source>
</evidence>
<dbReference type="InterPro" id="IPR031322">
    <property type="entry name" value="Shikimate/glucono_kinase"/>
</dbReference>
<protein>
    <recommendedName>
        <fullName evidence="3 10">Gluconokinase</fullName>
        <ecNumber evidence="3 10">2.7.1.12</ecNumber>
    </recommendedName>
</protein>
<reference evidence="11 12" key="1">
    <citation type="submission" date="2019-07" db="EMBL/GenBank/DDBJ databases">
        <title>Whole genome shotgun sequence of Microbacterium aerolatum NBRC 103071.</title>
        <authorList>
            <person name="Hosoyama A."/>
            <person name="Uohara A."/>
            <person name="Ohji S."/>
            <person name="Ichikawa N."/>
        </authorList>
    </citation>
    <scope>NUCLEOTIDE SEQUENCE [LARGE SCALE GENOMIC DNA]</scope>
    <source>
        <strain evidence="11 12">NBRC 103071</strain>
    </source>
</reference>
<evidence type="ECO:0000313" key="12">
    <source>
        <dbReference type="Proteomes" id="UP000321225"/>
    </source>
</evidence>